<feature type="region of interest" description="Disordered" evidence="1">
    <location>
        <begin position="1"/>
        <end position="130"/>
    </location>
</feature>
<gene>
    <name evidence="3" type="ORF">FEF34_04700</name>
</gene>
<evidence type="ECO:0000259" key="2">
    <source>
        <dbReference type="PROSITE" id="PS50280"/>
    </source>
</evidence>
<comment type="caution">
    <text evidence="3">The sequence shown here is derived from an EMBL/GenBank/DDBJ whole genome shotgun (WGS) entry which is preliminary data.</text>
</comment>
<protein>
    <submittedName>
        <fullName evidence="3">SET domain-containing protein-lysine N-methyltransferase</fullName>
    </submittedName>
</protein>
<dbReference type="Pfam" id="PF00856">
    <property type="entry name" value="SET"/>
    <property type="match status" value="1"/>
</dbReference>
<feature type="compositionally biased region" description="Low complexity" evidence="1">
    <location>
        <begin position="10"/>
        <end position="33"/>
    </location>
</feature>
<evidence type="ECO:0000313" key="4">
    <source>
        <dbReference type="Proteomes" id="UP000305921"/>
    </source>
</evidence>
<dbReference type="InterPro" id="IPR053201">
    <property type="entry name" value="Flavunoidine_N-MTase"/>
</dbReference>
<reference evidence="3 4" key="1">
    <citation type="submission" date="2019-05" db="EMBL/GenBank/DDBJ databases">
        <title>Streptomyces marianii sp. nov., a novel marine actinomycete from southern coast of India.</title>
        <authorList>
            <person name="Iniyan A.M."/>
            <person name="Wink J."/>
            <person name="Ramprasad E."/>
            <person name="Ramana C.V."/>
            <person name="Bunk B."/>
            <person name="Sproer C."/>
            <person name="Joseph F.-J.R.S."/>
            <person name="Vincent S.G.P."/>
        </authorList>
    </citation>
    <scope>NUCLEOTIDE SEQUENCE [LARGE SCALE GENOMIC DNA]</scope>
    <source>
        <strain evidence="3 4">ICN19</strain>
    </source>
</reference>
<feature type="compositionally biased region" description="Polar residues" evidence="1">
    <location>
        <begin position="105"/>
        <end position="117"/>
    </location>
</feature>
<evidence type="ECO:0000256" key="1">
    <source>
        <dbReference type="SAM" id="MobiDB-lite"/>
    </source>
</evidence>
<organism evidence="3 4">
    <name type="scientific">Streptomyces marianii</name>
    <dbReference type="NCBI Taxonomy" id="1817406"/>
    <lineage>
        <taxon>Bacteria</taxon>
        <taxon>Bacillati</taxon>
        <taxon>Actinomycetota</taxon>
        <taxon>Actinomycetes</taxon>
        <taxon>Kitasatosporales</taxon>
        <taxon>Streptomycetaceae</taxon>
        <taxon>Streptomyces</taxon>
    </lineage>
</organism>
<evidence type="ECO:0000313" key="3">
    <source>
        <dbReference type="EMBL" id="TLQ42577.1"/>
    </source>
</evidence>
<dbReference type="CDD" id="cd08161">
    <property type="entry name" value="SET"/>
    <property type="match status" value="1"/>
</dbReference>
<dbReference type="Proteomes" id="UP000305921">
    <property type="component" value="Unassembled WGS sequence"/>
</dbReference>
<dbReference type="GO" id="GO:0032259">
    <property type="term" value="P:methylation"/>
    <property type="evidence" value="ECO:0007669"/>
    <property type="project" value="UniProtKB-KW"/>
</dbReference>
<dbReference type="EMBL" id="VAWE01000001">
    <property type="protein sequence ID" value="TLQ42577.1"/>
    <property type="molecule type" value="Genomic_DNA"/>
</dbReference>
<sequence>MDSHLDATWTSSATGVPSTSTAASPATVSCTPPKATCAAPVRPTSTCWCGGSSEPRTPPAQSGSRTPAPAMSRPTSPPASPWSVKPAWRSSRERRRAWCSPPTRSPSTASGATSSWAPATGGSRRSRSAWPTFFGSRDPVLTSGIDIRPSTTDNVGLFATELIPAGTVVWLPCAKCPTWSADELGAVPAERFGLLDKYGHLLENGSLLLPCMGAFLMNHSCAANVLDTSLDFGVAVRDIAPGEEVTCDYATFTADIGWSMECNCRTPECRGTITTEQGHDPALRARLTDQIDRILPRVAAVEQPLHDVLSAVSPAYARLRQGAGSVAAAGTGTTVCAPSFMPR</sequence>
<dbReference type="PROSITE" id="PS50280">
    <property type="entry name" value="SET"/>
    <property type="match status" value="1"/>
</dbReference>
<feature type="domain" description="SET" evidence="2">
    <location>
        <begin position="143"/>
        <end position="250"/>
    </location>
</feature>
<dbReference type="Gene3D" id="2.170.270.10">
    <property type="entry name" value="SET domain"/>
    <property type="match status" value="1"/>
</dbReference>
<dbReference type="GO" id="GO:0008168">
    <property type="term" value="F:methyltransferase activity"/>
    <property type="evidence" value="ECO:0007669"/>
    <property type="project" value="UniProtKB-KW"/>
</dbReference>
<keyword evidence="3" id="KW-0808">Transferase</keyword>
<dbReference type="SUPFAM" id="SSF82199">
    <property type="entry name" value="SET domain"/>
    <property type="match status" value="1"/>
</dbReference>
<dbReference type="PANTHER" id="PTHR12350:SF19">
    <property type="entry name" value="SET DOMAIN-CONTAINING PROTEIN"/>
    <property type="match status" value="1"/>
</dbReference>
<dbReference type="OrthoDB" id="9790349at2"/>
<keyword evidence="3" id="KW-0489">Methyltransferase</keyword>
<accession>A0A5R9DZI0</accession>
<dbReference type="AlphaFoldDB" id="A0A5R9DZI0"/>
<dbReference type="InterPro" id="IPR046341">
    <property type="entry name" value="SET_dom_sf"/>
</dbReference>
<name>A0A5R9DZI0_9ACTN</name>
<dbReference type="PANTHER" id="PTHR12350">
    <property type="entry name" value="HISTONE-LYSINE N-METHYLTRANSFERASE-RELATED"/>
    <property type="match status" value="1"/>
</dbReference>
<dbReference type="InterPro" id="IPR001214">
    <property type="entry name" value="SET_dom"/>
</dbReference>
<proteinExistence type="predicted"/>
<keyword evidence="4" id="KW-1185">Reference proteome</keyword>